<evidence type="ECO:0000313" key="4">
    <source>
        <dbReference type="Proteomes" id="UP000231451"/>
    </source>
</evidence>
<dbReference type="Gene3D" id="3.40.190.10">
    <property type="entry name" value="Periplasmic binding protein-like II"/>
    <property type="match status" value="1"/>
</dbReference>
<dbReference type="PANTHER" id="PTHR43649:SF30">
    <property type="entry name" value="ABC TRANSPORTER SUBSTRATE-BINDING PROTEIN"/>
    <property type="match status" value="1"/>
</dbReference>
<keyword evidence="4" id="KW-1185">Reference proteome</keyword>
<dbReference type="Proteomes" id="UP000231451">
    <property type="component" value="Unassembled WGS sequence"/>
</dbReference>
<dbReference type="EMBL" id="PEBK01000001">
    <property type="protein sequence ID" value="PJM76110.1"/>
    <property type="molecule type" value="Genomic_DNA"/>
</dbReference>
<evidence type="ECO:0000256" key="1">
    <source>
        <dbReference type="SAM" id="MobiDB-lite"/>
    </source>
</evidence>
<sequence>MKSKEIAMMNKRWTRIAIGALATVGMLAPLAACGGSGDGGDGSSASQSSGPVTIEWWGWDKGQKEQADLFNKSQSKIKVVYKQQASQDKAEQALVNAVKAGNAPDLSEINMDSSISLLADGTLQNANQYHPDLSNISEAAVKSFTVGDQLAVIPYKTSPGFMIVNEKTFRDAGVAIPTTWDEYIAAGKALKAKNPNIKLTNLAGEDPAGLVLAAQQFGAQWYQVKGDKWIIDINGPESKKAAKYYQEIVDNDMFSNKTFIEWDALMQYFQSGDLATIGTSTWQLSAYQSNFQKSLGDWKAVPTPMESKDKRVSPTNAQGNGIPKGAKHPEEAARFAVWLATNDKAIKLAANAETGSGAFPAVKDPKQYVDASLPDKLLSNRSEAVKVVEDAVDIEAPYRTGANWSGMFKQLQDQWAQFLAKKITADQMLDNVQSWTVNDLKQKGVNVESAN</sequence>
<dbReference type="AlphaFoldDB" id="A0A2M9HH06"/>
<reference evidence="3 4" key="1">
    <citation type="submission" date="2017-10" db="EMBL/GenBank/DDBJ databases">
        <title>Draft genome sequences of strains TRE 1, TRE 9, TRE H and TRI 7, isolated from tamarins, belonging to four potential novel Bifidobacterium species.</title>
        <authorList>
            <person name="Mattarelli P."/>
            <person name="Modesto M."/>
            <person name="Puglisi E."/>
            <person name="Morelli L."/>
            <person name="Spezio C."/>
            <person name="Bonetti A."/>
            <person name="Sandri C."/>
        </authorList>
    </citation>
    <scope>NUCLEOTIDE SEQUENCE [LARGE SCALE GENOMIC DNA]</scope>
    <source>
        <strain evidence="4">TRI7</strain>
    </source>
</reference>
<dbReference type="OrthoDB" id="2515046at2"/>
<evidence type="ECO:0000256" key="2">
    <source>
        <dbReference type="SAM" id="SignalP"/>
    </source>
</evidence>
<accession>A0A2M9HH06</accession>
<evidence type="ECO:0000313" key="3">
    <source>
        <dbReference type="EMBL" id="PJM76110.1"/>
    </source>
</evidence>
<feature type="region of interest" description="Disordered" evidence="1">
    <location>
        <begin position="304"/>
        <end position="326"/>
    </location>
</feature>
<dbReference type="InterPro" id="IPR050490">
    <property type="entry name" value="Bact_solute-bd_prot1"/>
</dbReference>
<dbReference type="InterPro" id="IPR006059">
    <property type="entry name" value="SBP"/>
</dbReference>
<protein>
    <recommendedName>
        <fullName evidence="5">ABC transporter substrate-binding protein</fullName>
    </recommendedName>
</protein>
<organism evidence="3 4">
    <name type="scientific">Bifidobacterium simiarum</name>
    <dbReference type="NCBI Taxonomy" id="2045441"/>
    <lineage>
        <taxon>Bacteria</taxon>
        <taxon>Bacillati</taxon>
        <taxon>Actinomycetota</taxon>
        <taxon>Actinomycetes</taxon>
        <taxon>Bifidobacteriales</taxon>
        <taxon>Bifidobacteriaceae</taxon>
        <taxon>Bifidobacterium</taxon>
    </lineage>
</organism>
<evidence type="ECO:0008006" key="5">
    <source>
        <dbReference type="Google" id="ProtNLM"/>
    </source>
</evidence>
<comment type="caution">
    <text evidence="3">The sequence shown here is derived from an EMBL/GenBank/DDBJ whole genome shotgun (WGS) entry which is preliminary data.</text>
</comment>
<proteinExistence type="predicted"/>
<feature type="signal peptide" evidence="2">
    <location>
        <begin position="1"/>
        <end position="31"/>
    </location>
</feature>
<name>A0A2M9HH06_9BIFI</name>
<keyword evidence="2" id="KW-0732">Signal</keyword>
<dbReference type="SUPFAM" id="SSF53850">
    <property type="entry name" value="Periplasmic binding protein-like II"/>
    <property type="match status" value="1"/>
</dbReference>
<gene>
    <name evidence="3" type="ORF">CSQ87_00830</name>
</gene>
<dbReference type="PANTHER" id="PTHR43649">
    <property type="entry name" value="ARABINOSE-BINDING PROTEIN-RELATED"/>
    <property type="match status" value="1"/>
</dbReference>
<dbReference type="Pfam" id="PF01547">
    <property type="entry name" value="SBP_bac_1"/>
    <property type="match status" value="1"/>
</dbReference>
<feature type="chain" id="PRO_5038774286" description="ABC transporter substrate-binding protein" evidence="2">
    <location>
        <begin position="32"/>
        <end position="451"/>
    </location>
</feature>